<keyword evidence="1" id="KW-0812">Transmembrane</keyword>
<evidence type="ECO:0000313" key="2">
    <source>
        <dbReference type="EMBL" id="MBJ8342670.1"/>
    </source>
</evidence>
<keyword evidence="3" id="KW-1185">Reference proteome</keyword>
<keyword evidence="1" id="KW-1133">Transmembrane helix</keyword>
<proteinExistence type="predicted"/>
<protein>
    <submittedName>
        <fullName evidence="2">Uncharacterized protein</fullName>
    </submittedName>
</protein>
<dbReference type="Proteomes" id="UP000655868">
    <property type="component" value="Unassembled WGS sequence"/>
</dbReference>
<keyword evidence="1" id="KW-0472">Membrane</keyword>
<accession>A0A934NWL9</accession>
<dbReference type="AlphaFoldDB" id="A0A934NWL9"/>
<feature type="transmembrane region" description="Helical" evidence="1">
    <location>
        <begin position="27"/>
        <end position="51"/>
    </location>
</feature>
<feature type="transmembrane region" description="Helical" evidence="1">
    <location>
        <begin position="57"/>
        <end position="76"/>
    </location>
</feature>
<comment type="caution">
    <text evidence="2">The sequence shown here is derived from an EMBL/GenBank/DDBJ whole genome shotgun (WGS) entry which is preliminary data.</text>
</comment>
<dbReference type="RefSeq" id="WP_199708364.1">
    <property type="nucleotide sequence ID" value="NZ_JAEMNV010000013.1"/>
</dbReference>
<reference evidence="2" key="1">
    <citation type="submission" date="2020-12" db="EMBL/GenBank/DDBJ databases">
        <title>Antrihabitans popcorni sp. nov. and Antrihabitans auranticaus sp. nov., isolated from a larva cave.</title>
        <authorList>
            <person name="Lee S.D."/>
            <person name="Kim I.S."/>
        </authorList>
    </citation>
    <scope>NUCLEOTIDE SEQUENCE</scope>
    <source>
        <strain evidence="2">YC3-6</strain>
    </source>
</reference>
<gene>
    <name evidence="2" type="ORF">JGU71_27650</name>
</gene>
<evidence type="ECO:0000256" key="1">
    <source>
        <dbReference type="SAM" id="Phobius"/>
    </source>
</evidence>
<evidence type="ECO:0000313" key="3">
    <source>
        <dbReference type="Proteomes" id="UP000655868"/>
    </source>
</evidence>
<dbReference type="EMBL" id="JAEMNV010000013">
    <property type="protein sequence ID" value="MBJ8342670.1"/>
    <property type="molecule type" value="Genomic_DNA"/>
</dbReference>
<sequence>MGIRIEVRAGPLRWSRPLRIPRAQINALNLIGALLYLATLAGLWVGLALAVLYEWRYAVALFLAIGAVLSAGLWVLGRRAWAQWGPVPPRTPAKRQRTHRIRATVP</sequence>
<name>A0A934NWL9_9NOCA</name>
<organism evidence="2 3">
    <name type="scientific">Antrihabitans stalagmiti</name>
    <dbReference type="NCBI Taxonomy" id="2799499"/>
    <lineage>
        <taxon>Bacteria</taxon>
        <taxon>Bacillati</taxon>
        <taxon>Actinomycetota</taxon>
        <taxon>Actinomycetes</taxon>
        <taxon>Mycobacteriales</taxon>
        <taxon>Nocardiaceae</taxon>
        <taxon>Antrihabitans</taxon>
    </lineage>
</organism>